<dbReference type="RefSeq" id="WP_184091999.1">
    <property type="nucleotide sequence ID" value="NZ_JACIJF010000037.1"/>
</dbReference>
<gene>
    <name evidence="2" type="ORF">FHT02_004286</name>
</gene>
<evidence type="ECO:0000259" key="1">
    <source>
        <dbReference type="PROSITE" id="PS50206"/>
    </source>
</evidence>
<name>A0A840YTL1_9SPHN</name>
<dbReference type="InterPro" id="IPR001763">
    <property type="entry name" value="Rhodanese-like_dom"/>
</dbReference>
<keyword evidence="2" id="KW-0808">Transferase</keyword>
<evidence type="ECO:0000313" key="2">
    <source>
        <dbReference type="EMBL" id="MBB5713024.1"/>
    </source>
</evidence>
<dbReference type="Gene3D" id="3.40.250.10">
    <property type="entry name" value="Rhodanese-like domain"/>
    <property type="match status" value="1"/>
</dbReference>
<organism evidence="2 3">
    <name type="scientific">Sphingomonas xinjiangensis</name>
    <dbReference type="NCBI Taxonomy" id="643568"/>
    <lineage>
        <taxon>Bacteria</taxon>
        <taxon>Pseudomonadati</taxon>
        <taxon>Pseudomonadota</taxon>
        <taxon>Alphaproteobacteria</taxon>
        <taxon>Sphingomonadales</taxon>
        <taxon>Sphingomonadaceae</taxon>
        <taxon>Sphingomonas</taxon>
    </lineage>
</organism>
<dbReference type="PROSITE" id="PS50206">
    <property type="entry name" value="RHODANESE_3"/>
    <property type="match status" value="1"/>
</dbReference>
<dbReference type="EMBL" id="JACIJF010000037">
    <property type="protein sequence ID" value="MBB5713024.1"/>
    <property type="molecule type" value="Genomic_DNA"/>
</dbReference>
<proteinExistence type="predicted"/>
<dbReference type="Pfam" id="PF09828">
    <property type="entry name" value="ChrB_C"/>
    <property type="match status" value="1"/>
</dbReference>
<dbReference type="GO" id="GO:0016740">
    <property type="term" value="F:transferase activity"/>
    <property type="evidence" value="ECO:0007669"/>
    <property type="project" value="UniProtKB-KW"/>
</dbReference>
<keyword evidence="3" id="KW-1185">Reference proteome</keyword>
<sequence length="278" mass="29928">MPAHNAITPDKLARLIALPGSPRIIDLRDAPTEAIPGSQAPACKDPIHWRQDPSSSVVVVDGDGRGPAVSAAAILRSDGIPAETLEGGFAAWASAGLPTVSFAHLPARHEDGRTWWVTRSRPKVDRIACPWLIRRFVDPAARFLFVAPAEVLTVATQQLAEPFDLADDRVFWSHRGDLCTFDLMVEAFGLGAHAPLVRLAAIVRGADTDRLDLVPEAAGLLAISLGLSRTHSDDHAQVEAGMAVYDALYRWCRDAQGEKHDWSSHQPARGSAHKGVSA</sequence>
<dbReference type="Proteomes" id="UP000527143">
    <property type="component" value="Unassembled WGS sequence"/>
</dbReference>
<comment type="caution">
    <text evidence="2">The sequence shown here is derived from an EMBL/GenBank/DDBJ whole genome shotgun (WGS) entry which is preliminary data.</text>
</comment>
<dbReference type="InterPro" id="IPR018634">
    <property type="entry name" value="ChrB_C"/>
</dbReference>
<dbReference type="AlphaFoldDB" id="A0A840YTL1"/>
<dbReference type="SUPFAM" id="SSF52821">
    <property type="entry name" value="Rhodanese/Cell cycle control phosphatase"/>
    <property type="match status" value="1"/>
</dbReference>
<evidence type="ECO:0000313" key="3">
    <source>
        <dbReference type="Proteomes" id="UP000527143"/>
    </source>
</evidence>
<protein>
    <submittedName>
        <fullName evidence="2">Rhodanese-related sulfurtransferase</fullName>
    </submittedName>
</protein>
<dbReference type="InterPro" id="IPR036873">
    <property type="entry name" value="Rhodanese-like_dom_sf"/>
</dbReference>
<reference evidence="2 3" key="1">
    <citation type="submission" date="2020-08" db="EMBL/GenBank/DDBJ databases">
        <title>Genomic Encyclopedia of Type Strains, Phase IV (KMG-IV): sequencing the most valuable type-strain genomes for metagenomic binning, comparative biology and taxonomic classification.</title>
        <authorList>
            <person name="Goeker M."/>
        </authorList>
    </citation>
    <scope>NUCLEOTIDE SEQUENCE [LARGE SCALE GENOMIC DNA]</scope>
    <source>
        <strain evidence="2 3">DSM 26736</strain>
    </source>
</reference>
<accession>A0A840YTL1</accession>
<feature type="domain" description="Rhodanese" evidence="1">
    <location>
        <begin position="18"/>
        <end position="101"/>
    </location>
</feature>